<organism evidence="4 5">
    <name type="scientific">Petromyzon marinus</name>
    <name type="common">Sea lamprey</name>
    <dbReference type="NCBI Taxonomy" id="7757"/>
    <lineage>
        <taxon>Eukaryota</taxon>
        <taxon>Metazoa</taxon>
        <taxon>Chordata</taxon>
        <taxon>Craniata</taxon>
        <taxon>Vertebrata</taxon>
        <taxon>Cyclostomata</taxon>
        <taxon>Hyperoartia</taxon>
        <taxon>Petromyzontiformes</taxon>
        <taxon>Petromyzontidae</taxon>
        <taxon>Petromyzon</taxon>
    </lineage>
</organism>
<keyword evidence="2" id="KW-0812">Transmembrane</keyword>
<sequence>MAWTHLLFVCIVQFAAGSVSDAKSNNTAVIGVEPNETTTPTSSSSIAAPGSIPTANRSLSATQNATTFSGNASTTTTSTTTNASTITVASPISTSTINCPTSTARSRAATVAATPLPNTRVIAGSAAAVVLLLLLVTGMYMCFRSRRYNSFWFPRGMDSELGMNEINRKDADAMSSTSSESSVYSPAEIAEIAARANELDLSRKALHTETDSNKDHREMATENDGEDAHPSGGNDIVENGTDNGSSDATTHLIEQDSEVDGAVVHP</sequence>
<keyword evidence="3" id="KW-0732">Signal</keyword>
<proteinExistence type="predicted"/>
<evidence type="ECO:0000256" key="3">
    <source>
        <dbReference type="SAM" id="SignalP"/>
    </source>
</evidence>
<evidence type="ECO:0000256" key="2">
    <source>
        <dbReference type="SAM" id="Phobius"/>
    </source>
</evidence>
<dbReference type="Proteomes" id="UP001318040">
    <property type="component" value="Chromosome 16"/>
</dbReference>
<dbReference type="AlphaFoldDB" id="A0AAJ7T6R1"/>
<reference evidence="5" key="1">
    <citation type="submission" date="2025-08" db="UniProtKB">
        <authorList>
            <consortium name="RefSeq"/>
        </authorList>
    </citation>
    <scope>IDENTIFICATION</scope>
    <source>
        <tissue evidence="5">Sperm</tissue>
    </source>
</reference>
<keyword evidence="4" id="KW-1185">Reference proteome</keyword>
<gene>
    <name evidence="5" type="primary">LOC116942856</name>
</gene>
<evidence type="ECO:0000256" key="1">
    <source>
        <dbReference type="SAM" id="MobiDB-lite"/>
    </source>
</evidence>
<feature type="chain" id="PRO_5042478170" evidence="3">
    <location>
        <begin position="18"/>
        <end position="266"/>
    </location>
</feature>
<dbReference type="KEGG" id="pmrn:116942856"/>
<accession>A0AAJ7T6R1</accession>
<dbReference type="RefSeq" id="XP_032811127.1">
    <property type="nucleotide sequence ID" value="XM_032955236.1"/>
</dbReference>
<feature type="compositionally biased region" description="Basic and acidic residues" evidence="1">
    <location>
        <begin position="207"/>
        <end position="220"/>
    </location>
</feature>
<feature type="compositionally biased region" description="Polar residues" evidence="1">
    <location>
        <begin position="240"/>
        <end position="249"/>
    </location>
</feature>
<name>A0AAJ7T6R1_PETMA</name>
<feature type="transmembrane region" description="Helical" evidence="2">
    <location>
        <begin position="121"/>
        <end position="143"/>
    </location>
</feature>
<feature type="signal peptide" evidence="3">
    <location>
        <begin position="1"/>
        <end position="17"/>
    </location>
</feature>
<keyword evidence="2" id="KW-1133">Transmembrane helix</keyword>
<protein>
    <submittedName>
        <fullName evidence="5">Uncharacterized protein DDB_G0280205-like</fullName>
    </submittedName>
</protein>
<keyword evidence="2" id="KW-0472">Membrane</keyword>
<evidence type="ECO:0000313" key="5">
    <source>
        <dbReference type="RefSeq" id="XP_032811127.1"/>
    </source>
</evidence>
<evidence type="ECO:0000313" key="4">
    <source>
        <dbReference type="Proteomes" id="UP001318040"/>
    </source>
</evidence>
<feature type="region of interest" description="Disordered" evidence="1">
    <location>
        <begin position="207"/>
        <end position="266"/>
    </location>
</feature>